<evidence type="ECO:0000259" key="1">
    <source>
        <dbReference type="Pfam" id="PF01370"/>
    </source>
</evidence>
<dbReference type="AlphaFoldDB" id="A0A383CRT8"/>
<gene>
    <name evidence="2" type="ORF">METZ01_LOCUS487623</name>
</gene>
<dbReference type="Gene3D" id="3.40.50.720">
    <property type="entry name" value="NAD(P)-binding Rossmann-like Domain"/>
    <property type="match status" value="1"/>
</dbReference>
<proteinExistence type="predicted"/>
<feature type="non-terminal residue" evidence="2">
    <location>
        <position position="167"/>
    </location>
</feature>
<dbReference type="InterPro" id="IPR001509">
    <property type="entry name" value="Epimerase_deHydtase"/>
</dbReference>
<organism evidence="2">
    <name type="scientific">marine metagenome</name>
    <dbReference type="NCBI Taxonomy" id="408172"/>
    <lineage>
        <taxon>unclassified sequences</taxon>
        <taxon>metagenomes</taxon>
        <taxon>ecological metagenomes</taxon>
    </lineage>
</organism>
<dbReference type="Pfam" id="PF01370">
    <property type="entry name" value="Epimerase"/>
    <property type="match status" value="1"/>
</dbReference>
<protein>
    <recommendedName>
        <fullName evidence="1">NAD-dependent epimerase/dehydratase domain-containing protein</fullName>
    </recommendedName>
</protein>
<dbReference type="InterPro" id="IPR050177">
    <property type="entry name" value="Lipid_A_modif_metabolic_enz"/>
</dbReference>
<dbReference type="EMBL" id="UINC01211040">
    <property type="protein sequence ID" value="SVE34769.1"/>
    <property type="molecule type" value="Genomic_DNA"/>
</dbReference>
<reference evidence="2" key="1">
    <citation type="submission" date="2018-05" db="EMBL/GenBank/DDBJ databases">
        <authorList>
            <person name="Lanie J.A."/>
            <person name="Ng W.-L."/>
            <person name="Kazmierczak K.M."/>
            <person name="Andrzejewski T.M."/>
            <person name="Davidsen T.M."/>
            <person name="Wayne K.J."/>
            <person name="Tettelin H."/>
            <person name="Glass J.I."/>
            <person name="Rusch D."/>
            <person name="Podicherti R."/>
            <person name="Tsui H.-C.T."/>
            <person name="Winkler M.E."/>
        </authorList>
    </citation>
    <scope>NUCLEOTIDE SEQUENCE</scope>
</reference>
<dbReference type="PANTHER" id="PTHR43245">
    <property type="entry name" value="BIFUNCTIONAL POLYMYXIN RESISTANCE PROTEIN ARNA"/>
    <property type="match status" value="1"/>
</dbReference>
<accession>A0A383CRT8</accession>
<feature type="domain" description="NAD-dependent epimerase/dehydratase" evidence="1">
    <location>
        <begin position="30"/>
        <end position="159"/>
    </location>
</feature>
<dbReference type="InterPro" id="IPR036291">
    <property type="entry name" value="NAD(P)-bd_dom_sf"/>
</dbReference>
<name>A0A383CRT8_9ZZZZ</name>
<sequence>MIHERRLAADHESILSIAEQDLRQLDGARIFVTGGTGFIGTWLLESLVWAVHALQLDLRIDVLTRDPEGFRQREPHLGSEPIIQLLRGDVRTPFSVEERPDIIIHAATPASAAINLQTPKLMVDTILDGMRNVLSLAADCDRPRLLFTSSGAVYGQQPPDLSHVPED</sequence>
<dbReference type="SUPFAM" id="SSF51735">
    <property type="entry name" value="NAD(P)-binding Rossmann-fold domains"/>
    <property type="match status" value="1"/>
</dbReference>
<evidence type="ECO:0000313" key="2">
    <source>
        <dbReference type="EMBL" id="SVE34769.1"/>
    </source>
</evidence>